<gene>
    <name evidence="2" type="ORF">ARMGADRAFT_1091820</name>
</gene>
<dbReference type="OMA" id="WCGVILA"/>
<dbReference type="Proteomes" id="UP000217790">
    <property type="component" value="Unassembled WGS sequence"/>
</dbReference>
<dbReference type="OrthoDB" id="3006280at2759"/>
<evidence type="ECO:0000313" key="2">
    <source>
        <dbReference type="EMBL" id="PBK80812.1"/>
    </source>
</evidence>
<dbReference type="InParanoid" id="A0A2H3CNL0"/>
<evidence type="ECO:0000256" key="1">
    <source>
        <dbReference type="SAM" id="MobiDB-lite"/>
    </source>
</evidence>
<sequence length="192" mass="21813">MGDNNNVNVWGLRPHPIRSHSRRKPSTFIDAKMQQTLKEHLDIYIKNIHSEDTDNFWTWFMDMWRLKSRLDCMGGYDTKEEIDHFNHLVAMEAECKSDSASSASEGTTSGSSSMTTIPSDVVGANDSHETDTTLTLQRRRAGLELHRKAVNRITVWCGVILATSTNPALEWECINVDAWVEVTGYDGKWLPK</sequence>
<organism evidence="2 3">
    <name type="scientific">Armillaria gallica</name>
    <name type="common">Bulbous honey fungus</name>
    <name type="synonym">Armillaria bulbosa</name>
    <dbReference type="NCBI Taxonomy" id="47427"/>
    <lineage>
        <taxon>Eukaryota</taxon>
        <taxon>Fungi</taxon>
        <taxon>Dikarya</taxon>
        <taxon>Basidiomycota</taxon>
        <taxon>Agaricomycotina</taxon>
        <taxon>Agaricomycetes</taxon>
        <taxon>Agaricomycetidae</taxon>
        <taxon>Agaricales</taxon>
        <taxon>Marasmiineae</taxon>
        <taxon>Physalacriaceae</taxon>
        <taxon>Armillaria</taxon>
    </lineage>
</organism>
<feature type="compositionally biased region" description="Low complexity" evidence="1">
    <location>
        <begin position="99"/>
        <end position="116"/>
    </location>
</feature>
<accession>A0A2H3CNL0</accession>
<dbReference type="AlphaFoldDB" id="A0A2H3CNL0"/>
<proteinExistence type="predicted"/>
<name>A0A2H3CNL0_ARMGA</name>
<feature type="region of interest" description="Disordered" evidence="1">
    <location>
        <begin position="99"/>
        <end position="133"/>
    </location>
</feature>
<dbReference type="EMBL" id="KZ293739">
    <property type="protein sequence ID" value="PBK80812.1"/>
    <property type="molecule type" value="Genomic_DNA"/>
</dbReference>
<protein>
    <submittedName>
        <fullName evidence="2">Uncharacterized protein</fullName>
    </submittedName>
</protein>
<reference evidence="3" key="1">
    <citation type="journal article" date="2017" name="Nat. Ecol. Evol.">
        <title>Genome expansion and lineage-specific genetic innovations in the forest pathogenic fungi Armillaria.</title>
        <authorList>
            <person name="Sipos G."/>
            <person name="Prasanna A.N."/>
            <person name="Walter M.C."/>
            <person name="O'Connor E."/>
            <person name="Balint B."/>
            <person name="Krizsan K."/>
            <person name="Kiss B."/>
            <person name="Hess J."/>
            <person name="Varga T."/>
            <person name="Slot J."/>
            <person name="Riley R."/>
            <person name="Boka B."/>
            <person name="Rigling D."/>
            <person name="Barry K."/>
            <person name="Lee J."/>
            <person name="Mihaltcheva S."/>
            <person name="LaButti K."/>
            <person name="Lipzen A."/>
            <person name="Waldron R."/>
            <person name="Moloney N.M."/>
            <person name="Sperisen C."/>
            <person name="Kredics L."/>
            <person name="Vagvoelgyi C."/>
            <person name="Patrignani A."/>
            <person name="Fitzpatrick D."/>
            <person name="Nagy I."/>
            <person name="Doyle S."/>
            <person name="Anderson J.B."/>
            <person name="Grigoriev I.V."/>
            <person name="Gueldener U."/>
            <person name="Muensterkoetter M."/>
            <person name="Nagy L.G."/>
        </authorList>
    </citation>
    <scope>NUCLEOTIDE SEQUENCE [LARGE SCALE GENOMIC DNA]</scope>
    <source>
        <strain evidence="3">Ar21-2</strain>
    </source>
</reference>
<keyword evidence="3" id="KW-1185">Reference proteome</keyword>
<evidence type="ECO:0000313" key="3">
    <source>
        <dbReference type="Proteomes" id="UP000217790"/>
    </source>
</evidence>